<evidence type="ECO:0000313" key="1">
    <source>
        <dbReference type="EMBL" id="KAL3681681.1"/>
    </source>
</evidence>
<evidence type="ECO:0000313" key="2">
    <source>
        <dbReference type="Proteomes" id="UP001633002"/>
    </source>
</evidence>
<accession>A0ABD3GSM7</accession>
<dbReference type="EMBL" id="JBJQOH010000007">
    <property type="protein sequence ID" value="KAL3681681.1"/>
    <property type="molecule type" value="Genomic_DNA"/>
</dbReference>
<protein>
    <submittedName>
        <fullName evidence="1">Uncharacterized protein</fullName>
    </submittedName>
</protein>
<name>A0ABD3GSM7_9MARC</name>
<dbReference type="AlphaFoldDB" id="A0ABD3GSM7"/>
<proteinExistence type="predicted"/>
<keyword evidence="2" id="KW-1185">Reference proteome</keyword>
<sequence length="119" mass="13408">MADKAESLRMEGRTLFQSERWTKAASVSTQYIGFLLKEGGASEQLVVGYSNRAETFLRLKESYLRLTARSQKKRKTDVVLHRVYTGSTEPSIPVRIWADVADVADDAPVFVTKSFEQCS</sequence>
<organism evidence="1 2">
    <name type="scientific">Riccia sorocarpa</name>
    <dbReference type="NCBI Taxonomy" id="122646"/>
    <lineage>
        <taxon>Eukaryota</taxon>
        <taxon>Viridiplantae</taxon>
        <taxon>Streptophyta</taxon>
        <taxon>Embryophyta</taxon>
        <taxon>Marchantiophyta</taxon>
        <taxon>Marchantiopsida</taxon>
        <taxon>Marchantiidae</taxon>
        <taxon>Marchantiales</taxon>
        <taxon>Ricciaceae</taxon>
        <taxon>Riccia</taxon>
    </lineage>
</organism>
<gene>
    <name evidence="1" type="ORF">R1sor_024637</name>
</gene>
<comment type="caution">
    <text evidence="1">The sequence shown here is derived from an EMBL/GenBank/DDBJ whole genome shotgun (WGS) entry which is preliminary data.</text>
</comment>
<reference evidence="1 2" key="1">
    <citation type="submission" date="2024-09" db="EMBL/GenBank/DDBJ databases">
        <title>Chromosome-scale assembly of Riccia sorocarpa.</title>
        <authorList>
            <person name="Paukszto L."/>
        </authorList>
    </citation>
    <scope>NUCLEOTIDE SEQUENCE [LARGE SCALE GENOMIC DNA]</scope>
    <source>
        <strain evidence="1">LP-2024</strain>
        <tissue evidence="1">Aerial parts of the thallus</tissue>
    </source>
</reference>
<dbReference type="Proteomes" id="UP001633002">
    <property type="component" value="Unassembled WGS sequence"/>
</dbReference>